<dbReference type="EMBL" id="SACL01000003">
    <property type="protein sequence ID" value="RVT96955.1"/>
    <property type="molecule type" value="Genomic_DNA"/>
</dbReference>
<evidence type="ECO:0000313" key="1">
    <source>
        <dbReference type="EMBL" id="RVT96955.1"/>
    </source>
</evidence>
<organism evidence="1 2">
    <name type="scientific">Rhodovarius crocodyli</name>
    <dbReference type="NCBI Taxonomy" id="1979269"/>
    <lineage>
        <taxon>Bacteria</taxon>
        <taxon>Pseudomonadati</taxon>
        <taxon>Pseudomonadota</taxon>
        <taxon>Alphaproteobacteria</taxon>
        <taxon>Acetobacterales</taxon>
        <taxon>Roseomonadaceae</taxon>
        <taxon>Rhodovarius</taxon>
    </lineage>
</organism>
<gene>
    <name evidence="1" type="ORF">EOD42_11180</name>
</gene>
<dbReference type="Proteomes" id="UP000282957">
    <property type="component" value="Unassembled WGS sequence"/>
</dbReference>
<proteinExistence type="predicted"/>
<keyword evidence="2" id="KW-1185">Reference proteome</keyword>
<reference evidence="1 2" key="1">
    <citation type="submission" date="2019-01" db="EMBL/GenBank/DDBJ databases">
        <authorList>
            <person name="Chen W.-M."/>
        </authorList>
    </citation>
    <scope>NUCLEOTIDE SEQUENCE [LARGE SCALE GENOMIC DNA]</scope>
    <source>
        <strain evidence="1 2">CCP-6</strain>
    </source>
</reference>
<dbReference type="Gene3D" id="3.90.70.10">
    <property type="entry name" value="Cysteine proteinases"/>
    <property type="match status" value="1"/>
</dbReference>
<evidence type="ECO:0000313" key="2">
    <source>
        <dbReference type="Proteomes" id="UP000282957"/>
    </source>
</evidence>
<dbReference type="InterPro" id="IPR022118">
    <property type="entry name" value="Peptidase_C70_AvrRpt2"/>
</dbReference>
<dbReference type="RefSeq" id="WP_127787602.1">
    <property type="nucleotide sequence ID" value="NZ_SACL01000003.1"/>
</dbReference>
<dbReference type="OrthoDB" id="1550427at2"/>
<protein>
    <recommendedName>
        <fullName evidence="3">Peptidase C39-like domain-containing protein</fullName>
    </recommendedName>
</protein>
<accession>A0A437MH79</accession>
<sequence>MSAMVTVPMKKMTPLPQRTATTCWYTCLEMMFTWKERDPGEIKDLLVNAGILWDDACKTGLKAKDYQRAAKALGLKAWGSGSGWSGANFASFCAASPVWVAGNWKGYNHNVVVIGASRDQVKFIDPWWEGVAEASIETWTEKLFCRGTSKEQNGAEHHAHWIGSVMAWGSAVPWGLVPE</sequence>
<dbReference type="AlphaFoldDB" id="A0A437MH79"/>
<comment type="caution">
    <text evidence="1">The sequence shown here is derived from an EMBL/GenBank/DDBJ whole genome shotgun (WGS) entry which is preliminary data.</text>
</comment>
<name>A0A437MH79_9PROT</name>
<dbReference type="Pfam" id="PF12385">
    <property type="entry name" value="Peptidase_C70"/>
    <property type="match status" value="1"/>
</dbReference>
<evidence type="ECO:0008006" key="3">
    <source>
        <dbReference type="Google" id="ProtNLM"/>
    </source>
</evidence>